<feature type="domain" description="EamA" evidence="7">
    <location>
        <begin position="31"/>
        <end position="158"/>
    </location>
</feature>
<reference evidence="8" key="1">
    <citation type="submission" date="2024-06" db="EMBL/GenBank/DDBJ databases">
        <title>Methylostella associata gen. nov., sp. nov., a novel Ancalomicrobiaceae-affiliated facultatively methylotrophic bacteria that feed on methanotrophs of the genus Methylococcus.</title>
        <authorList>
            <person name="Saltykova V."/>
            <person name="Danilova O.V."/>
            <person name="Oshkin I.Y."/>
            <person name="Belova S.E."/>
            <person name="Pimenov N.V."/>
            <person name="Dedysh S.N."/>
        </authorList>
    </citation>
    <scope>NUCLEOTIDE SEQUENCE</scope>
    <source>
        <strain evidence="8">S20</strain>
    </source>
</reference>
<dbReference type="InterPro" id="IPR000620">
    <property type="entry name" value="EamA_dom"/>
</dbReference>
<evidence type="ECO:0000256" key="3">
    <source>
        <dbReference type="ARBA" id="ARBA00022692"/>
    </source>
</evidence>
<feature type="transmembrane region" description="Helical" evidence="6">
    <location>
        <begin position="89"/>
        <end position="108"/>
    </location>
</feature>
<dbReference type="GO" id="GO:0016020">
    <property type="term" value="C:membrane"/>
    <property type="evidence" value="ECO:0007669"/>
    <property type="project" value="UniProtKB-SubCell"/>
</dbReference>
<dbReference type="PANTHER" id="PTHR32322">
    <property type="entry name" value="INNER MEMBRANE TRANSPORTER"/>
    <property type="match status" value="1"/>
</dbReference>
<dbReference type="InterPro" id="IPR037185">
    <property type="entry name" value="EmrE-like"/>
</dbReference>
<proteinExistence type="inferred from homology"/>
<dbReference type="RefSeq" id="WP_407048319.1">
    <property type="nucleotide sequence ID" value="NZ_CP158568.1"/>
</dbReference>
<feature type="transmembrane region" description="Helical" evidence="6">
    <location>
        <begin position="174"/>
        <end position="191"/>
    </location>
</feature>
<keyword evidence="4 6" id="KW-1133">Transmembrane helix</keyword>
<evidence type="ECO:0000256" key="2">
    <source>
        <dbReference type="ARBA" id="ARBA00007362"/>
    </source>
</evidence>
<evidence type="ECO:0000256" key="1">
    <source>
        <dbReference type="ARBA" id="ARBA00004141"/>
    </source>
</evidence>
<dbReference type="KEGG" id="mflg:ABS361_14060"/>
<feature type="transmembrane region" description="Helical" evidence="6">
    <location>
        <begin position="291"/>
        <end position="309"/>
    </location>
</feature>
<dbReference type="AlphaFoldDB" id="A0AAU7X5V8"/>
<feature type="transmembrane region" description="Helical" evidence="6">
    <location>
        <begin position="21"/>
        <end position="44"/>
    </location>
</feature>
<keyword evidence="5 6" id="KW-0472">Membrane</keyword>
<feature type="transmembrane region" description="Helical" evidence="6">
    <location>
        <begin position="267"/>
        <end position="285"/>
    </location>
</feature>
<evidence type="ECO:0000313" key="8">
    <source>
        <dbReference type="EMBL" id="XBY43220.1"/>
    </source>
</evidence>
<protein>
    <submittedName>
        <fullName evidence="8">DMT family transporter</fullName>
    </submittedName>
</protein>
<feature type="transmembrane region" description="Helical" evidence="6">
    <location>
        <begin position="142"/>
        <end position="162"/>
    </location>
</feature>
<comment type="subcellular location">
    <subcellularLocation>
        <location evidence="1">Membrane</location>
        <topology evidence="1">Multi-pass membrane protein</topology>
    </subcellularLocation>
</comment>
<sequence length="313" mass="33823">MSRTMVETAPSPMRSADRAGRFGLFEFGLYAITVFAWSTSWIALKVQLGVVAPEVSLVWRFSLSALFMWVWVIVARLPWRFPPMVHLRFVALGALIFSTNFALFYYGGQELASGLLSVVFSLASIFNLILGALLFRTRIEGRVLVGGVLGFAGVALMFWPIIHGADFNGRAALGLGYCVAGTLSFCLGNMVSGANQRVGIPVLSANAWGMVYGTILLAITAAAKGETFMIEPTARYLGSLAWLSFVSSGLAFWAYLTLLGRIGASRAGYTTVMFPVFALMISTAFEGYQWSLAAILGLGFVLAGNLFVLRRGA</sequence>
<comment type="similarity">
    <text evidence="2">Belongs to the EamA transporter family.</text>
</comment>
<dbReference type="Pfam" id="PF00892">
    <property type="entry name" value="EamA"/>
    <property type="match status" value="2"/>
</dbReference>
<dbReference type="InterPro" id="IPR050638">
    <property type="entry name" value="AA-Vitamin_Transporters"/>
</dbReference>
<evidence type="ECO:0000256" key="6">
    <source>
        <dbReference type="SAM" id="Phobius"/>
    </source>
</evidence>
<feature type="transmembrane region" description="Helical" evidence="6">
    <location>
        <begin position="56"/>
        <end position="77"/>
    </location>
</feature>
<dbReference type="SUPFAM" id="SSF103481">
    <property type="entry name" value="Multidrug resistance efflux transporter EmrE"/>
    <property type="match status" value="2"/>
</dbReference>
<organism evidence="8">
    <name type="scientific">Methyloraptor flagellatus</name>
    <dbReference type="NCBI Taxonomy" id="3162530"/>
    <lineage>
        <taxon>Bacteria</taxon>
        <taxon>Pseudomonadati</taxon>
        <taxon>Pseudomonadota</taxon>
        <taxon>Alphaproteobacteria</taxon>
        <taxon>Hyphomicrobiales</taxon>
        <taxon>Ancalomicrobiaceae</taxon>
        <taxon>Methyloraptor</taxon>
    </lineage>
</organism>
<evidence type="ECO:0000256" key="5">
    <source>
        <dbReference type="ARBA" id="ARBA00023136"/>
    </source>
</evidence>
<feature type="transmembrane region" description="Helical" evidence="6">
    <location>
        <begin position="203"/>
        <end position="223"/>
    </location>
</feature>
<evidence type="ECO:0000256" key="4">
    <source>
        <dbReference type="ARBA" id="ARBA00022989"/>
    </source>
</evidence>
<keyword evidence="3 6" id="KW-0812">Transmembrane</keyword>
<feature type="domain" description="EamA" evidence="7">
    <location>
        <begin position="174"/>
        <end position="309"/>
    </location>
</feature>
<accession>A0AAU7X5V8</accession>
<feature type="transmembrane region" description="Helical" evidence="6">
    <location>
        <begin position="235"/>
        <end position="255"/>
    </location>
</feature>
<name>A0AAU7X5V8_9HYPH</name>
<evidence type="ECO:0000259" key="7">
    <source>
        <dbReference type="Pfam" id="PF00892"/>
    </source>
</evidence>
<dbReference type="PANTHER" id="PTHR32322:SF2">
    <property type="entry name" value="EAMA DOMAIN-CONTAINING PROTEIN"/>
    <property type="match status" value="1"/>
</dbReference>
<feature type="transmembrane region" description="Helical" evidence="6">
    <location>
        <begin position="114"/>
        <end position="135"/>
    </location>
</feature>
<dbReference type="EMBL" id="CP158568">
    <property type="protein sequence ID" value="XBY43220.1"/>
    <property type="molecule type" value="Genomic_DNA"/>
</dbReference>
<gene>
    <name evidence="8" type="ORF">ABS361_14060</name>
</gene>